<dbReference type="HOGENOM" id="CLU_053932_5_1_1"/>
<evidence type="ECO:0000256" key="5">
    <source>
        <dbReference type="ARBA" id="ARBA00023136"/>
    </source>
</evidence>
<feature type="domain" description="TIR" evidence="6">
    <location>
        <begin position="1"/>
        <end position="70"/>
    </location>
</feature>
<reference evidence="9" key="1">
    <citation type="submission" date="2012-12" db="EMBL/GenBank/DDBJ databases">
        <authorList>
            <person name="Hellsten U."/>
            <person name="Grimwood J."/>
            <person name="Chapman J.A."/>
            <person name="Shapiro H."/>
            <person name="Aerts A."/>
            <person name="Otillar R.P."/>
            <person name="Terry A.Y."/>
            <person name="Boore J.L."/>
            <person name="Simakov O."/>
            <person name="Marletaz F."/>
            <person name="Cho S.-J."/>
            <person name="Edsinger-Gonzales E."/>
            <person name="Havlak P."/>
            <person name="Kuo D.-H."/>
            <person name="Larsson T."/>
            <person name="Lv J."/>
            <person name="Arendt D."/>
            <person name="Savage R."/>
            <person name="Osoegawa K."/>
            <person name="de Jong P."/>
            <person name="Lindberg D.R."/>
            <person name="Seaver E.C."/>
            <person name="Weisblat D.A."/>
            <person name="Putnam N.H."/>
            <person name="Grigoriev I.V."/>
            <person name="Rokhsar D.S."/>
        </authorList>
    </citation>
    <scope>NUCLEOTIDE SEQUENCE</scope>
    <source>
        <strain evidence="9">I ESC-2004</strain>
    </source>
</reference>
<dbReference type="Proteomes" id="UP000014760">
    <property type="component" value="Unassembled WGS sequence"/>
</dbReference>
<dbReference type="PROSITE" id="PS50104">
    <property type="entry name" value="TIR"/>
    <property type="match status" value="1"/>
</dbReference>
<dbReference type="EMBL" id="AMQN01026924">
    <property type="status" value="NOT_ANNOTATED_CDS"/>
    <property type="molecule type" value="Genomic_DNA"/>
</dbReference>
<dbReference type="Pfam" id="PF13676">
    <property type="entry name" value="TIR_2"/>
    <property type="match status" value="1"/>
</dbReference>
<keyword evidence="3" id="KW-0732">Signal</keyword>
<dbReference type="STRING" id="283909.R7U6C0"/>
<comment type="subcellular location">
    <subcellularLocation>
        <location evidence="1">Membrane</location>
    </subcellularLocation>
</comment>
<evidence type="ECO:0000256" key="2">
    <source>
        <dbReference type="ARBA" id="ARBA00022692"/>
    </source>
</evidence>
<keyword evidence="2" id="KW-0812">Transmembrane</keyword>
<dbReference type="EnsemblMetazoa" id="CapteT71087">
    <property type="protein sequence ID" value="CapteP71087"/>
    <property type="gene ID" value="CapteG71087"/>
</dbReference>
<evidence type="ECO:0000313" key="8">
    <source>
        <dbReference type="EnsemblMetazoa" id="CapteP71087"/>
    </source>
</evidence>
<keyword evidence="9" id="KW-1185">Reference proteome</keyword>
<reference evidence="7 9" key="2">
    <citation type="journal article" date="2013" name="Nature">
        <title>Insights into bilaterian evolution from three spiralian genomes.</title>
        <authorList>
            <person name="Simakov O."/>
            <person name="Marletaz F."/>
            <person name="Cho S.J."/>
            <person name="Edsinger-Gonzales E."/>
            <person name="Havlak P."/>
            <person name="Hellsten U."/>
            <person name="Kuo D.H."/>
            <person name="Larsson T."/>
            <person name="Lv J."/>
            <person name="Arendt D."/>
            <person name="Savage R."/>
            <person name="Osoegawa K."/>
            <person name="de Jong P."/>
            <person name="Grimwood J."/>
            <person name="Chapman J.A."/>
            <person name="Shapiro H."/>
            <person name="Aerts A."/>
            <person name="Otillar R.P."/>
            <person name="Terry A.Y."/>
            <person name="Boore J.L."/>
            <person name="Grigoriev I.V."/>
            <person name="Lindberg D.R."/>
            <person name="Seaver E.C."/>
            <person name="Weisblat D.A."/>
            <person name="Putnam N.H."/>
            <person name="Rokhsar D.S."/>
        </authorList>
    </citation>
    <scope>NUCLEOTIDE SEQUENCE</scope>
    <source>
        <strain evidence="7 9">I ESC-2004</strain>
    </source>
</reference>
<dbReference type="AlphaFoldDB" id="R7U6C0"/>
<dbReference type="OrthoDB" id="1421090at2759"/>
<evidence type="ECO:0000313" key="7">
    <source>
        <dbReference type="EMBL" id="ELT98695.1"/>
    </source>
</evidence>
<keyword evidence="4" id="KW-1133">Transmembrane helix</keyword>
<feature type="non-terminal residue" evidence="7">
    <location>
        <position position="1"/>
    </location>
</feature>
<evidence type="ECO:0000256" key="1">
    <source>
        <dbReference type="ARBA" id="ARBA00004370"/>
    </source>
</evidence>
<reference evidence="8" key="3">
    <citation type="submission" date="2015-06" db="UniProtKB">
        <authorList>
            <consortium name="EnsemblMetazoa"/>
        </authorList>
    </citation>
    <scope>IDENTIFICATION</scope>
</reference>
<dbReference type="InterPro" id="IPR000157">
    <property type="entry name" value="TIR_dom"/>
</dbReference>
<protein>
    <recommendedName>
        <fullName evidence="6">TIR domain-containing protein</fullName>
    </recommendedName>
</protein>
<proteinExistence type="predicted"/>
<dbReference type="GO" id="GO:0038023">
    <property type="term" value="F:signaling receptor activity"/>
    <property type="evidence" value="ECO:0007669"/>
    <property type="project" value="TreeGrafter"/>
</dbReference>
<evidence type="ECO:0000256" key="4">
    <source>
        <dbReference type="ARBA" id="ARBA00022989"/>
    </source>
</evidence>
<feature type="non-terminal residue" evidence="7">
    <location>
        <position position="70"/>
    </location>
</feature>
<dbReference type="SUPFAM" id="SSF52200">
    <property type="entry name" value="Toll/Interleukin receptor TIR domain"/>
    <property type="match status" value="1"/>
</dbReference>
<sequence>GFKCCMHNRDFHPGKRFLQQMGDNIEASRRVLCFLSRHFLDSYYCVWEFRHAYEADESRGRRRLAAVMLD</sequence>
<keyword evidence="5" id="KW-0472">Membrane</keyword>
<dbReference type="PANTHER" id="PTHR24365:SF541">
    <property type="entry name" value="PROTEIN TOLL-RELATED"/>
    <property type="match status" value="1"/>
</dbReference>
<dbReference type="InterPro" id="IPR035897">
    <property type="entry name" value="Toll_tir_struct_dom_sf"/>
</dbReference>
<evidence type="ECO:0000259" key="6">
    <source>
        <dbReference type="PROSITE" id="PS50104"/>
    </source>
</evidence>
<organism evidence="7">
    <name type="scientific">Capitella teleta</name>
    <name type="common">Polychaete worm</name>
    <dbReference type="NCBI Taxonomy" id="283909"/>
    <lineage>
        <taxon>Eukaryota</taxon>
        <taxon>Metazoa</taxon>
        <taxon>Spiralia</taxon>
        <taxon>Lophotrochozoa</taxon>
        <taxon>Annelida</taxon>
        <taxon>Polychaeta</taxon>
        <taxon>Sedentaria</taxon>
        <taxon>Scolecida</taxon>
        <taxon>Capitellidae</taxon>
        <taxon>Capitella</taxon>
    </lineage>
</organism>
<gene>
    <name evidence="7" type="ORF">CAPTEDRAFT_71087</name>
</gene>
<evidence type="ECO:0000313" key="9">
    <source>
        <dbReference type="Proteomes" id="UP000014760"/>
    </source>
</evidence>
<accession>R7U6C0</accession>
<dbReference type="Gene3D" id="3.40.50.10140">
    <property type="entry name" value="Toll/interleukin-1 receptor homology (TIR) domain"/>
    <property type="match status" value="1"/>
</dbReference>
<dbReference type="EMBL" id="KB307623">
    <property type="protein sequence ID" value="ELT98695.1"/>
    <property type="molecule type" value="Genomic_DNA"/>
</dbReference>
<dbReference type="PANTHER" id="PTHR24365">
    <property type="entry name" value="TOLL-LIKE RECEPTOR"/>
    <property type="match status" value="1"/>
</dbReference>
<dbReference type="GO" id="GO:0005886">
    <property type="term" value="C:plasma membrane"/>
    <property type="evidence" value="ECO:0007669"/>
    <property type="project" value="TreeGrafter"/>
</dbReference>
<dbReference type="GO" id="GO:0007165">
    <property type="term" value="P:signal transduction"/>
    <property type="evidence" value="ECO:0007669"/>
    <property type="project" value="InterPro"/>
</dbReference>
<evidence type="ECO:0000256" key="3">
    <source>
        <dbReference type="ARBA" id="ARBA00022729"/>
    </source>
</evidence>
<name>R7U6C0_CAPTE</name>